<accession>A0AAU7U8C3</accession>
<dbReference type="PANTHER" id="PTHR37302:SF1">
    <property type="entry name" value="PROTEIN DINB"/>
    <property type="match status" value="1"/>
</dbReference>
<dbReference type="InterPro" id="IPR007837">
    <property type="entry name" value="DinB"/>
</dbReference>
<dbReference type="Pfam" id="PF05163">
    <property type="entry name" value="DinB"/>
    <property type="match status" value="1"/>
</dbReference>
<reference evidence="4" key="1">
    <citation type="submission" date="2024-06" db="EMBL/GenBank/DDBJ databases">
        <title>Draft Genome Sequence of Deinococcus sonorensis Type Strain KR-87, a Biofilm Producing Representative of the Genus Deinococcus.</title>
        <authorList>
            <person name="Boren L.S."/>
            <person name="Grosso R.A."/>
            <person name="Hugenberg-Cox A.N."/>
            <person name="Hill J.T.E."/>
            <person name="Albert C.M."/>
            <person name="Tuohy J.M."/>
        </authorList>
    </citation>
    <scope>NUCLEOTIDE SEQUENCE</scope>
    <source>
        <strain evidence="4">KR-87</strain>
    </source>
</reference>
<gene>
    <name evidence="4" type="ORF">ABOD76_14955</name>
</gene>
<dbReference type="EMBL" id="CP158299">
    <property type="protein sequence ID" value="XBV84736.1"/>
    <property type="molecule type" value="Genomic_DNA"/>
</dbReference>
<dbReference type="AlphaFoldDB" id="A0AAU7U8C3"/>
<evidence type="ECO:0000313" key="4">
    <source>
        <dbReference type="EMBL" id="XBV84736.1"/>
    </source>
</evidence>
<comment type="similarity">
    <text evidence="1">Belongs to the DinB family.</text>
</comment>
<dbReference type="InterPro" id="IPR034660">
    <property type="entry name" value="DinB/YfiT-like"/>
</dbReference>
<feature type="binding site" evidence="3">
    <location>
        <position position="133"/>
    </location>
    <ligand>
        <name>a divalent metal cation</name>
        <dbReference type="ChEBI" id="CHEBI:60240"/>
    </ligand>
</feature>
<dbReference type="KEGG" id="dsc:ABOD76_14955"/>
<dbReference type="GO" id="GO:0046872">
    <property type="term" value="F:metal ion binding"/>
    <property type="evidence" value="ECO:0007669"/>
    <property type="project" value="UniProtKB-KW"/>
</dbReference>
<proteinExistence type="inferred from homology"/>
<name>A0AAU7U8C3_9DEIO</name>
<dbReference type="SUPFAM" id="SSF109854">
    <property type="entry name" value="DinB/YfiT-like putative metalloenzymes"/>
    <property type="match status" value="1"/>
</dbReference>
<feature type="binding site" evidence="3">
    <location>
        <position position="53"/>
    </location>
    <ligand>
        <name>a divalent metal cation</name>
        <dbReference type="ChEBI" id="CHEBI:60240"/>
    </ligand>
</feature>
<evidence type="ECO:0000256" key="2">
    <source>
        <dbReference type="ARBA" id="ARBA00022723"/>
    </source>
</evidence>
<dbReference type="Gene3D" id="1.20.120.450">
    <property type="entry name" value="dinb family like domain"/>
    <property type="match status" value="1"/>
</dbReference>
<organism evidence="4">
    <name type="scientific">Deinococcus sonorensis KR-87</name>
    <dbReference type="NCBI Taxonomy" id="694439"/>
    <lineage>
        <taxon>Bacteria</taxon>
        <taxon>Thermotogati</taxon>
        <taxon>Deinococcota</taxon>
        <taxon>Deinococci</taxon>
        <taxon>Deinococcales</taxon>
        <taxon>Deinococcaceae</taxon>
        <taxon>Deinococcus</taxon>
    </lineage>
</organism>
<evidence type="ECO:0000256" key="1">
    <source>
        <dbReference type="ARBA" id="ARBA00008635"/>
    </source>
</evidence>
<keyword evidence="2 3" id="KW-0479">Metal-binding</keyword>
<sequence>MTGANMEPLPALLLESFNRNGRVNAALLDLLTPADLSLKDGPEGNGLGELLAHMAGFRRGWLVNISPAHAEHLSEIKDDADLDTLRAAFAAGDAAALAAVQDAVQEGRAFADPWNEGAYASHPAHFLQHTIVHDSHHRGQIMTLLRQSGRSREQMDALEEASWPIWRE</sequence>
<dbReference type="PANTHER" id="PTHR37302">
    <property type="entry name" value="SLR1116 PROTEIN"/>
    <property type="match status" value="1"/>
</dbReference>
<feature type="binding site" evidence="3">
    <location>
        <position position="137"/>
    </location>
    <ligand>
        <name>a divalent metal cation</name>
        <dbReference type="ChEBI" id="CHEBI:60240"/>
    </ligand>
</feature>
<protein>
    <submittedName>
        <fullName evidence="4">DinB family protein</fullName>
    </submittedName>
</protein>
<evidence type="ECO:0000256" key="3">
    <source>
        <dbReference type="PIRSR" id="PIRSR607837-1"/>
    </source>
</evidence>